<dbReference type="Gene3D" id="3.10.50.40">
    <property type="match status" value="1"/>
</dbReference>
<comment type="catalytic activity">
    <reaction evidence="1 5 6">
        <text>[protein]-peptidylproline (omega=180) = [protein]-peptidylproline (omega=0)</text>
        <dbReference type="Rhea" id="RHEA:16237"/>
        <dbReference type="Rhea" id="RHEA-COMP:10747"/>
        <dbReference type="Rhea" id="RHEA-COMP:10748"/>
        <dbReference type="ChEBI" id="CHEBI:83833"/>
        <dbReference type="ChEBI" id="CHEBI:83834"/>
        <dbReference type="EC" id="5.2.1.8"/>
    </reaction>
</comment>
<dbReference type="Pfam" id="PF00254">
    <property type="entry name" value="FKBP_C"/>
    <property type="match status" value="1"/>
</dbReference>
<organism evidence="8 9">
    <name type="scientific">Psychromicrobium lacuslunae</name>
    <dbReference type="NCBI Taxonomy" id="1618207"/>
    <lineage>
        <taxon>Bacteria</taxon>
        <taxon>Bacillati</taxon>
        <taxon>Actinomycetota</taxon>
        <taxon>Actinomycetes</taxon>
        <taxon>Micrococcales</taxon>
        <taxon>Micrococcaceae</taxon>
        <taxon>Psychromicrobium</taxon>
    </lineage>
</organism>
<proteinExistence type="inferred from homology"/>
<dbReference type="PANTHER" id="PTHR43811:SF19">
    <property type="entry name" value="39 KDA FK506-BINDING NUCLEAR PROTEIN"/>
    <property type="match status" value="1"/>
</dbReference>
<dbReference type="SUPFAM" id="SSF54534">
    <property type="entry name" value="FKBP-like"/>
    <property type="match status" value="1"/>
</dbReference>
<feature type="domain" description="PPIase FKBP-type" evidence="7">
    <location>
        <begin position="42"/>
        <end position="131"/>
    </location>
</feature>
<reference evidence="8 9" key="1">
    <citation type="journal article" date="2015" name="Genome Announc.">
        <title>Complete Genome Sequencing of Protease-Producing Novel Arthrobacter sp. Strain IHBB 11108 Using PacBio Single-Molecule Real-Time Sequencing Technology.</title>
        <authorList>
            <person name="Kiran S."/>
            <person name="Swarnkar M.K."/>
            <person name="Pal M."/>
            <person name="Thakur R."/>
            <person name="Tewari R."/>
            <person name="Singh A.K."/>
            <person name="Gulati A."/>
        </authorList>
    </citation>
    <scope>NUCLEOTIDE SEQUENCE [LARGE SCALE GENOMIC DNA]</scope>
    <source>
        <strain evidence="8 9">IHBB 11108</strain>
    </source>
</reference>
<sequence length="131" mass="14022">MSFGQRNYDRQKPEIDFPEHEVPTELVIEDISVGGGAEVKAGDNISAHYVGVAFSTGEEFDSSWNRGTPLDFTVGVGQVIQGWDQGLLGMKVGGRRRIEIPSELAYGERGAGAAIGPNEALIFVVDLVGIS</sequence>
<keyword evidence="3 5" id="KW-0697">Rotamase</keyword>
<gene>
    <name evidence="8" type="ORF">UM93_04365</name>
</gene>
<evidence type="ECO:0000256" key="5">
    <source>
        <dbReference type="PROSITE-ProRule" id="PRU00277"/>
    </source>
</evidence>
<dbReference type="OrthoDB" id="25996at2"/>
<keyword evidence="4 5" id="KW-0413">Isomerase</keyword>
<dbReference type="PATRIC" id="fig|1618207.4.peg.888"/>
<dbReference type="KEGG" id="ari:UM93_04365"/>
<dbReference type="RefSeq" id="WP_045073904.1">
    <property type="nucleotide sequence ID" value="NZ_CP011005.1"/>
</dbReference>
<dbReference type="PROSITE" id="PS50059">
    <property type="entry name" value="FKBP_PPIASE"/>
    <property type="match status" value="1"/>
</dbReference>
<protein>
    <recommendedName>
        <fullName evidence="6">Peptidyl-prolyl cis-trans isomerase</fullName>
        <ecNumber evidence="6">5.2.1.8</ecNumber>
    </recommendedName>
</protein>
<comment type="similarity">
    <text evidence="2 6">Belongs to the FKBP-type PPIase family.</text>
</comment>
<dbReference type="STRING" id="1618207.UM93_04365"/>
<evidence type="ECO:0000313" key="9">
    <source>
        <dbReference type="Proteomes" id="UP000061839"/>
    </source>
</evidence>
<name>A0A0D4BX81_9MICC</name>
<dbReference type="EMBL" id="CP011005">
    <property type="protein sequence ID" value="AJT40934.1"/>
    <property type="molecule type" value="Genomic_DNA"/>
</dbReference>
<dbReference type="AlphaFoldDB" id="A0A0D4BX81"/>
<evidence type="ECO:0000313" key="8">
    <source>
        <dbReference type="EMBL" id="AJT40934.1"/>
    </source>
</evidence>
<dbReference type="InterPro" id="IPR046357">
    <property type="entry name" value="PPIase_dom_sf"/>
</dbReference>
<evidence type="ECO:0000256" key="1">
    <source>
        <dbReference type="ARBA" id="ARBA00000971"/>
    </source>
</evidence>
<dbReference type="FunFam" id="3.10.50.40:FF:000006">
    <property type="entry name" value="Peptidyl-prolyl cis-trans isomerase"/>
    <property type="match status" value="1"/>
</dbReference>
<dbReference type="PANTHER" id="PTHR43811">
    <property type="entry name" value="FKBP-TYPE PEPTIDYL-PROLYL CIS-TRANS ISOMERASE FKPA"/>
    <property type="match status" value="1"/>
</dbReference>
<evidence type="ECO:0000259" key="7">
    <source>
        <dbReference type="PROSITE" id="PS50059"/>
    </source>
</evidence>
<dbReference type="HOGENOM" id="CLU_013615_12_0_11"/>
<evidence type="ECO:0000256" key="3">
    <source>
        <dbReference type="ARBA" id="ARBA00023110"/>
    </source>
</evidence>
<accession>A0A0D4BX81</accession>
<dbReference type="GO" id="GO:0003755">
    <property type="term" value="F:peptidyl-prolyl cis-trans isomerase activity"/>
    <property type="evidence" value="ECO:0007669"/>
    <property type="project" value="UniProtKB-UniRule"/>
</dbReference>
<evidence type="ECO:0000256" key="4">
    <source>
        <dbReference type="ARBA" id="ARBA00023235"/>
    </source>
</evidence>
<evidence type="ECO:0000256" key="2">
    <source>
        <dbReference type="ARBA" id="ARBA00006577"/>
    </source>
</evidence>
<keyword evidence="9" id="KW-1185">Reference proteome</keyword>
<dbReference type="EC" id="5.2.1.8" evidence="6"/>
<dbReference type="InterPro" id="IPR001179">
    <property type="entry name" value="PPIase_FKBP_dom"/>
</dbReference>
<evidence type="ECO:0000256" key="6">
    <source>
        <dbReference type="RuleBase" id="RU003915"/>
    </source>
</evidence>
<dbReference type="Proteomes" id="UP000061839">
    <property type="component" value="Chromosome"/>
</dbReference>